<keyword evidence="4" id="KW-1185">Reference proteome</keyword>
<proteinExistence type="predicted"/>
<feature type="transmembrane region" description="Helical" evidence="1">
    <location>
        <begin position="44"/>
        <end position="63"/>
    </location>
</feature>
<dbReference type="Pfam" id="PF06713">
    <property type="entry name" value="bPH_4"/>
    <property type="match status" value="1"/>
</dbReference>
<keyword evidence="1" id="KW-0472">Membrane</keyword>
<feature type="domain" description="Uncharacterized protein YyaB-like PH" evidence="2">
    <location>
        <begin position="65"/>
        <end position="138"/>
    </location>
</feature>
<dbReference type="InterPro" id="IPR009589">
    <property type="entry name" value="PH_YyaB-like"/>
</dbReference>
<dbReference type="EMBL" id="RKRF01000008">
    <property type="protein sequence ID" value="RPF54456.1"/>
    <property type="molecule type" value="Genomic_DNA"/>
</dbReference>
<dbReference type="Proteomes" id="UP000276443">
    <property type="component" value="Unassembled WGS sequence"/>
</dbReference>
<gene>
    <name evidence="3" type="ORF">EDC24_1659</name>
</gene>
<reference evidence="3 4" key="1">
    <citation type="submission" date="2018-11" db="EMBL/GenBank/DDBJ databases">
        <title>Genomic Encyclopedia of Type Strains, Phase IV (KMG-IV): sequencing the most valuable type-strain genomes for metagenomic binning, comparative biology and taxonomic classification.</title>
        <authorList>
            <person name="Goeker M."/>
        </authorList>
    </citation>
    <scope>NUCLEOTIDE SEQUENCE [LARGE SCALE GENOMIC DNA]</scope>
    <source>
        <strain evidence="3 4">DSM 18090</strain>
    </source>
</reference>
<protein>
    <submittedName>
        <fullName evidence="3">PH (Pleckstrin Homology) domain-containing protein</fullName>
    </submittedName>
</protein>
<keyword evidence="1" id="KW-1133">Transmembrane helix</keyword>
<dbReference type="OrthoDB" id="6658731at2"/>
<evidence type="ECO:0000313" key="3">
    <source>
        <dbReference type="EMBL" id="RPF54456.1"/>
    </source>
</evidence>
<dbReference type="GO" id="GO:0030153">
    <property type="term" value="P:bacteriocin immunity"/>
    <property type="evidence" value="ECO:0007669"/>
    <property type="project" value="InterPro"/>
</dbReference>
<name>A0A3N5B9N8_9BACI</name>
<evidence type="ECO:0000256" key="1">
    <source>
        <dbReference type="SAM" id="Phobius"/>
    </source>
</evidence>
<sequence>MYFSSKKDSWMTIIVWLFAFLFIVPPIFSPDFGVWMTPEFLDQHWIKIVFLCPIGFCLLWIWFKTGYTIQNNFIKIQYGPFKKEIKIDEIHSIRETKNPFTAPSLSMYRIEINYGKYNTIQISPKNIDEFIYELEKRNSNIQIKKI</sequence>
<organism evidence="3 4">
    <name type="scientific">Aquisalibacillus elongatus</name>
    <dbReference type="NCBI Taxonomy" id="485577"/>
    <lineage>
        <taxon>Bacteria</taxon>
        <taxon>Bacillati</taxon>
        <taxon>Bacillota</taxon>
        <taxon>Bacilli</taxon>
        <taxon>Bacillales</taxon>
        <taxon>Bacillaceae</taxon>
        <taxon>Aquisalibacillus</taxon>
    </lineage>
</organism>
<evidence type="ECO:0000259" key="2">
    <source>
        <dbReference type="Pfam" id="PF06713"/>
    </source>
</evidence>
<dbReference type="AlphaFoldDB" id="A0A3N5B9N8"/>
<feature type="transmembrane region" description="Helical" evidence="1">
    <location>
        <begin position="9"/>
        <end position="28"/>
    </location>
</feature>
<evidence type="ECO:0000313" key="4">
    <source>
        <dbReference type="Proteomes" id="UP000276443"/>
    </source>
</evidence>
<keyword evidence="1" id="KW-0812">Transmembrane</keyword>
<comment type="caution">
    <text evidence="3">The sequence shown here is derived from an EMBL/GenBank/DDBJ whole genome shotgun (WGS) entry which is preliminary data.</text>
</comment>
<accession>A0A3N5B9N8</accession>